<gene>
    <name evidence="11" type="ORF">JD292_09400</name>
</gene>
<keyword evidence="6" id="KW-0067">ATP-binding</keyword>
<evidence type="ECO:0000256" key="3">
    <source>
        <dbReference type="ARBA" id="ARBA00022679"/>
    </source>
</evidence>
<dbReference type="InterPro" id="IPR016064">
    <property type="entry name" value="NAD/diacylglycerol_kinase_sf"/>
</dbReference>
<dbReference type="SUPFAM" id="SSF111331">
    <property type="entry name" value="NAD kinase/diacylglycerol kinase-like"/>
    <property type="match status" value="1"/>
</dbReference>
<dbReference type="InterPro" id="IPR050187">
    <property type="entry name" value="Lipid_Phosphate_FormReg"/>
</dbReference>
<dbReference type="EMBL" id="JAEHOI010000009">
    <property type="protein sequence ID" value="MBK0422287.1"/>
    <property type="molecule type" value="Genomic_DNA"/>
</dbReference>
<dbReference type="Pfam" id="PF19279">
    <property type="entry name" value="YegS_C"/>
    <property type="match status" value="1"/>
</dbReference>
<evidence type="ECO:0000256" key="6">
    <source>
        <dbReference type="ARBA" id="ARBA00022840"/>
    </source>
</evidence>
<dbReference type="PANTHER" id="PTHR12358:SF106">
    <property type="entry name" value="LIPID KINASE YEGS"/>
    <property type="match status" value="1"/>
</dbReference>
<sequence length="324" mass="34213">MTEPVGIVWNPSKISEDELRAAWEAATEELAGASGPEDSPEALWFSTSEDDPGASATQEALAARCGLIIAAGGDGTVRAVAAELGAGKRVDQGAELGILPRGTGNLLARNLDVPLNDPAAALVRALSERARPIDLCELELERADGSTETQAFVVMAGFGIDAQMIVETDDELKSRAGWLAYVESLGRAVAGSDVTDFTITLGDDDPVHDRAHTVLIGNCGTLQGGVTLLPDAEPDDGKLDLLLLRADGVVSWMETLRNVVWDNGVKRLISGADQAESTESTEHAQAERVSLRLDQPLELEVDGDEVGEVVAFTVVVRPGALRVR</sequence>
<keyword evidence="5 11" id="KW-0418">Kinase</keyword>
<evidence type="ECO:0000256" key="1">
    <source>
        <dbReference type="ARBA" id="ARBA00001946"/>
    </source>
</evidence>
<evidence type="ECO:0000256" key="8">
    <source>
        <dbReference type="ARBA" id="ARBA00023264"/>
    </source>
</evidence>
<dbReference type="Gene3D" id="2.60.200.40">
    <property type="match status" value="1"/>
</dbReference>
<evidence type="ECO:0000259" key="10">
    <source>
        <dbReference type="PROSITE" id="PS50146"/>
    </source>
</evidence>
<comment type="similarity">
    <text evidence="2">Belongs to the diacylglycerol/lipid kinase family.</text>
</comment>
<evidence type="ECO:0000256" key="2">
    <source>
        <dbReference type="ARBA" id="ARBA00005983"/>
    </source>
</evidence>
<dbReference type="RefSeq" id="WP_200132494.1">
    <property type="nucleotide sequence ID" value="NZ_JAEHOI010000009.1"/>
</dbReference>
<keyword evidence="4" id="KW-0547">Nucleotide-binding</keyword>
<keyword evidence="7" id="KW-0444">Lipid biosynthesis</keyword>
<evidence type="ECO:0000256" key="4">
    <source>
        <dbReference type="ARBA" id="ARBA00022741"/>
    </source>
</evidence>
<organism evidence="11 12">
    <name type="scientific">Leucobacter edaphi</name>
    <dbReference type="NCBI Taxonomy" id="2796472"/>
    <lineage>
        <taxon>Bacteria</taxon>
        <taxon>Bacillati</taxon>
        <taxon>Actinomycetota</taxon>
        <taxon>Actinomycetes</taxon>
        <taxon>Micrococcales</taxon>
        <taxon>Microbacteriaceae</taxon>
        <taxon>Leucobacter</taxon>
    </lineage>
</organism>
<dbReference type="GO" id="GO:0008654">
    <property type="term" value="P:phospholipid biosynthetic process"/>
    <property type="evidence" value="ECO:0007669"/>
    <property type="project" value="UniProtKB-KW"/>
</dbReference>
<dbReference type="InterPro" id="IPR001206">
    <property type="entry name" value="Diacylglycerol_kinase_cat_dom"/>
</dbReference>
<keyword evidence="7" id="KW-0443">Lipid metabolism</keyword>
<dbReference type="Gene3D" id="3.40.50.10330">
    <property type="entry name" value="Probable inorganic polyphosphate/atp-NAD kinase, domain 1"/>
    <property type="match status" value="1"/>
</dbReference>
<evidence type="ECO:0000313" key="12">
    <source>
        <dbReference type="Proteomes" id="UP000618733"/>
    </source>
</evidence>
<evidence type="ECO:0000256" key="9">
    <source>
        <dbReference type="SAM" id="MobiDB-lite"/>
    </source>
</evidence>
<dbReference type="InterPro" id="IPR017438">
    <property type="entry name" value="ATP-NAD_kinase_N"/>
</dbReference>
<accession>A0A934QFA8</accession>
<comment type="cofactor">
    <cofactor evidence="1">
        <name>Mg(2+)</name>
        <dbReference type="ChEBI" id="CHEBI:18420"/>
    </cofactor>
</comment>
<protein>
    <submittedName>
        <fullName evidence="11">Diacylglycerol kinase</fullName>
    </submittedName>
</protein>
<proteinExistence type="inferred from homology"/>
<name>A0A934QFA8_9MICO</name>
<dbReference type="Pfam" id="PF00781">
    <property type="entry name" value="DAGK_cat"/>
    <property type="match status" value="1"/>
</dbReference>
<feature type="region of interest" description="Disordered" evidence="9">
    <location>
        <begin position="29"/>
        <end position="54"/>
    </location>
</feature>
<evidence type="ECO:0000256" key="7">
    <source>
        <dbReference type="ARBA" id="ARBA00023209"/>
    </source>
</evidence>
<dbReference type="GO" id="GO:0005524">
    <property type="term" value="F:ATP binding"/>
    <property type="evidence" value="ECO:0007669"/>
    <property type="project" value="UniProtKB-KW"/>
</dbReference>
<dbReference type="Proteomes" id="UP000618733">
    <property type="component" value="Unassembled WGS sequence"/>
</dbReference>
<dbReference type="AlphaFoldDB" id="A0A934QFA8"/>
<dbReference type="InterPro" id="IPR045540">
    <property type="entry name" value="YegS/DAGK_C"/>
</dbReference>
<feature type="domain" description="DAGKc" evidence="10">
    <location>
        <begin position="46"/>
        <end position="142"/>
    </location>
</feature>
<keyword evidence="8" id="KW-1208">Phospholipid metabolism</keyword>
<dbReference type="PROSITE" id="PS50146">
    <property type="entry name" value="DAGK"/>
    <property type="match status" value="1"/>
</dbReference>
<keyword evidence="3" id="KW-0808">Transferase</keyword>
<evidence type="ECO:0000313" key="11">
    <source>
        <dbReference type="EMBL" id="MBK0422287.1"/>
    </source>
</evidence>
<reference evidence="11" key="1">
    <citation type="submission" date="2020-12" db="EMBL/GenBank/DDBJ databases">
        <title>Leucobacter sp. CAS2, isolated from Chromium sludge.</title>
        <authorList>
            <person name="Xu Z."/>
        </authorList>
    </citation>
    <scope>NUCLEOTIDE SEQUENCE</scope>
    <source>
        <strain evidence="11">CSA2</strain>
    </source>
</reference>
<dbReference type="GO" id="GO:0016301">
    <property type="term" value="F:kinase activity"/>
    <property type="evidence" value="ECO:0007669"/>
    <property type="project" value="UniProtKB-KW"/>
</dbReference>
<keyword evidence="12" id="KW-1185">Reference proteome</keyword>
<dbReference type="PANTHER" id="PTHR12358">
    <property type="entry name" value="SPHINGOSINE KINASE"/>
    <property type="match status" value="1"/>
</dbReference>
<dbReference type="GO" id="GO:0005886">
    <property type="term" value="C:plasma membrane"/>
    <property type="evidence" value="ECO:0007669"/>
    <property type="project" value="TreeGrafter"/>
</dbReference>
<comment type="caution">
    <text evidence="11">The sequence shown here is derived from an EMBL/GenBank/DDBJ whole genome shotgun (WGS) entry which is preliminary data.</text>
</comment>
<evidence type="ECO:0000256" key="5">
    <source>
        <dbReference type="ARBA" id="ARBA00022777"/>
    </source>
</evidence>
<keyword evidence="7" id="KW-0594">Phospholipid biosynthesis</keyword>